<dbReference type="AlphaFoldDB" id="A0A061S4J9"/>
<proteinExistence type="predicted"/>
<gene>
    <name evidence="2" type="ORF">TSPGSL018_17011</name>
</gene>
<protein>
    <submittedName>
        <fullName evidence="2">Uncharacterized protein</fullName>
    </submittedName>
</protein>
<evidence type="ECO:0000256" key="1">
    <source>
        <dbReference type="SAM" id="MobiDB-lite"/>
    </source>
</evidence>
<name>A0A061S4J9_9CHLO</name>
<feature type="non-terminal residue" evidence="2">
    <location>
        <position position="1"/>
    </location>
</feature>
<feature type="region of interest" description="Disordered" evidence="1">
    <location>
        <begin position="1"/>
        <end position="44"/>
    </location>
</feature>
<organism evidence="2">
    <name type="scientific">Tetraselmis sp. GSL018</name>
    <dbReference type="NCBI Taxonomy" id="582737"/>
    <lineage>
        <taxon>Eukaryota</taxon>
        <taxon>Viridiplantae</taxon>
        <taxon>Chlorophyta</taxon>
        <taxon>core chlorophytes</taxon>
        <taxon>Chlorodendrophyceae</taxon>
        <taxon>Chlorodendrales</taxon>
        <taxon>Chlorodendraceae</taxon>
        <taxon>Tetraselmis</taxon>
    </lineage>
</organism>
<accession>A0A061S4J9</accession>
<dbReference type="EMBL" id="GBEZ01007788">
    <property type="protein sequence ID" value="JAC77701.1"/>
    <property type="molecule type" value="Transcribed_RNA"/>
</dbReference>
<reference evidence="2" key="1">
    <citation type="submission" date="2014-05" db="EMBL/GenBank/DDBJ databases">
        <title>The transcriptome of the halophilic microalga Tetraselmis sp. GSL018 isolated from the Great Salt Lake, Utah.</title>
        <authorList>
            <person name="Jinkerson R.E."/>
            <person name="D'Adamo S."/>
            <person name="Posewitz M.C."/>
        </authorList>
    </citation>
    <scope>NUCLEOTIDE SEQUENCE</scope>
    <source>
        <strain evidence="2">GSL018</strain>
    </source>
</reference>
<evidence type="ECO:0000313" key="2">
    <source>
        <dbReference type="EMBL" id="JAC77701.1"/>
    </source>
</evidence>
<feature type="compositionally biased region" description="Basic residues" evidence="1">
    <location>
        <begin position="29"/>
        <end position="44"/>
    </location>
</feature>
<sequence length="44" mass="5055">VTAPAVANGTAARDEEIPKRLSRQNLFSKTKKFTRTLIPRQRRM</sequence>